<sequence>MAIDIPAIIADQTYIPYCRDTIHLHWPRNRIVAIQCTNRCGRLFVYHAALFRWPLTFDYAGVLAYRILDASDAVDLAHAQDTPILMDNNVTDMEVQANRAGTSCTRARWLNGTFCGGGEQDEWCTDENEHELG</sequence>
<protein>
    <submittedName>
        <fullName evidence="1">Uncharacterized protein</fullName>
    </submittedName>
</protein>
<dbReference type="EMBL" id="CAOQHR010000008">
    <property type="protein sequence ID" value="CAI6338161.1"/>
    <property type="molecule type" value="Genomic_DNA"/>
</dbReference>
<accession>A0A9W4UL27</accession>
<evidence type="ECO:0000313" key="2">
    <source>
        <dbReference type="Proteomes" id="UP001152607"/>
    </source>
</evidence>
<comment type="caution">
    <text evidence="1">The sequence shown here is derived from an EMBL/GenBank/DDBJ whole genome shotgun (WGS) entry which is preliminary data.</text>
</comment>
<evidence type="ECO:0000313" key="1">
    <source>
        <dbReference type="EMBL" id="CAI6338161.1"/>
    </source>
</evidence>
<proteinExistence type="predicted"/>
<dbReference type="AlphaFoldDB" id="A0A9W4UL27"/>
<organism evidence="1 2">
    <name type="scientific">Periconia digitata</name>
    <dbReference type="NCBI Taxonomy" id="1303443"/>
    <lineage>
        <taxon>Eukaryota</taxon>
        <taxon>Fungi</taxon>
        <taxon>Dikarya</taxon>
        <taxon>Ascomycota</taxon>
        <taxon>Pezizomycotina</taxon>
        <taxon>Dothideomycetes</taxon>
        <taxon>Pleosporomycetidae</taxon>
        <taxon>Pleosporales</taxon>
        <taxon>Massarineae</taxon>
        <taxon>Periconiaceae</taxon>
        <taxon>Periconia</taxon>
    </lineage>
</organism>
<keyword evidence="2" id="KW-1185">Reference proteome</keyword>
<gene>
    <name evidence="1" type="ORF">PDIGIT_LOCUS11287</name>
</gene>
<reference evidence="1" key="1">
    <citation type="submission" date="2023-01" db="EMBL/GenBank/DDBJ databases">
        <authorList>
            <person name="Van Ghelder C."/>
            <person name="Rancurel C."/>
        </authorList>
    </citation>
    <scope>NUCLEOTIDE SEQUENCE</scope>
    <source>
        <strain evidence="1">CNCM I-4278</strain>
    </source>
</reference>
<name>A0A9W4UL27_9PLEO</name>
<dbReference type="Proteomes" id="UP001152607">
    <property type="component" value="Unassembled WGS sequence"/>
</dbReference>